<evidence type="ECO:0008006" key="4">
    <source>
        <dbReference type="Google" id="ProtNLM"/>
    </source>
</evidence>
<dbReference type="Gene3D" id="1.10.150.520">
    <property type="match status" value="1"/>
</dbReference>
<dbReference type="InterPro" id="IPR041492">
    <property type="entry name" value="HAD_2"/>
</dbReference>
<dbReference type="PRINTS" id="PR00413">
    <property type="entry name" value="HADHALOGNASE"/>
</dbReference>
<dbReference type="PANTHER" id="PTHR43316">
    <property type="entry name" value="HYDROLASE, HALOACID DELAHOGENASE-RELATED"/>
    <property type="match status" value="1"/>
</dbReference>
<dbReference type="EMBL" id="LSKU01000001">
    <property type="protein sequence ID" value="KXG42787.1"/>
    <property type="molecule type" value="Genomic_DNA"/>
</dbReference>
<dbReference type="CDD" id="cd01427">
    <property type="entry name" value="HAD_like"/>
    <property type="match status" value="1"/>
</dbReference>
<dbReference type="RefSeq" id="WP_068722567.1">
    <property type="nucleotide sequence ID" value="NZ_LSKU01000001.1"/>
</dbReference>
<keyword evidence="3" id="KW-1185">Reference proteome</keyword>
<dbReference type="SUPFAM" id="SSF56784">
    <property type="entry name" value="HAD-like"/>
    <property type="match status" value="1"/>
</dbReference>
<protein>
    <recommendedName>
        <fullName evidence="4">Haloacid dehalogenase</fullName>
    </recommendedName>
</protein>
<evidence type="ECO:0000313" key="2">
    <source>
        <dbReference type="EMBL" id="KXG42787.1"/>
    </source>
</evidence>
<organism evidence="2 3">
    <name type="scientific">Tepidibacillus decaturensis</name>
    <dbReference type="NCBI Taxonomy" id="1413211"/>
    <lineage>
        <taxon>Bacteria</taxon>
        <taxon>Bacillati</taxon>
        <taxon>Bacillota</taxon>
        <taxon>Bacilli</taxon>
        <taxon>Bacillales</taxon>
        <taxon>Bacillaceae</taxon>
        <taxon>Tepidibacillus</taxon>
    </lineage>
</organism>
<gene>
    <name evidence="2" type="ORF">U473_01110</name>
</gene>
<dbReference type="PANTHER" id="PTHR43316:SF3">
    <property type="entry name" value="HALOACID DEHALOGENASE, TYPE II (AFU_ORTHOLOGUE AFUA_2G07750)-RELATED"/>
    <property type="match status" value="1"/>
</dbReference>
<dbReference type="NCBIfam" id="TIGR01549">
    <property type="entry name" value="HAD-SF-IA-v1"/>
    <property type="match status" value="1"/>
</dbReference>
<dbReference type="OrthoDB" id="9809962at2"/>
<dbReference type="GO" id="GO:0016787">
    <property type="term" value="F:hydrolase activity"/>
    <property type="evidence" value="ECO:0007669"/>
    <property type="project" value="UniProtKB-KW"/>
</dbReference>
<dbReference type="InterPro" id="IPR006439">
    <property type="entry name" value="HAD-SF_hydro_IA"/>
</dbReference>
<proteinExistence type="predicted"/>
<reference evidence="2 3" key="1">
    <citation type="submission" date="2016-02" db="EMBL/GenBank/DDBJ databases">
        <title>Draft Genome for Tepidibacillus decaturensis nov. sp. Strain Z9, an Anaerobic, Moderately Thermophilic and Heterotrophic Bacterium from Deep Subsurface of the Illinois Basin, USA.</title>
        <authorList>
            <person name="Dong Y."/>
            <person name="Chang J.Y."/>
            <person name="Sanford R."/>
            <person name="Fouke B.W."/>
        </authorList>
    </citation>
    <scope>NUCLEOTIDE SEQUENCE [LARGE SCALE GENOMIC DNA]</scope>
    <source>
        <strain evidence="2 3">Z9</strain>
    </source>
</reference>
<evidence type="ECO:0000256" key="1">
    <source>
        <dbReference type="ARBA" id="ARBA00022801"/>
    </source>
</evidence>
<keyword evidence="1" id="KW-0378">Hydrolase</keyword>
<accession>A0A135L1L1</accession>
<dbReference type="STRING" id="1413211.U473_01110"/>
<dbReference type="AlphaFoldDB" id="A0A135L1L1"/>
<dbReference type="Gene3D" id="3.40.50.1000">
    <property type="entry name" value="HAD superfamily/HAD-like"/>
    <property type="match status" value="1"/>
</dbReference>
<name>A0A135L1L1_9BACI</name>
<comment type="caution">
    <text evidence="2">The sequence shown here is derived from an EMBL/GenBank/DDBJ whole genome shotgun (WGS) entry which is preliminary data.</text>
</comment>
<dbReference type="InterPro" id="IPR036412">
    <property type="entry name" value="HAD-like_sf"/>
</dbReference>
<dbReference type="InterPro" id="IPR023214">
    <property type="entry name" value="HAD_sf"/>
</dbReference>
<dbReference type="SFLD" id="SFLDG01129">
    <property type="entry name" value="C1.5:_HAD__Beta-PGM__Phosphata"/>
    <property type="match status" value="1"/>
</dbReference>
<dbReference type="Proteomes" id="UP000070352">
    <property type="component" value="Unassembled WGS sequence"/>
</dbReference>
<dbReference type="Pfam" id="PF13419">
    <property type="entry name" value="HAD_2"/>
    <property type="match status" value="1"/>
</dbReference>
<evidence type="ECO:0000313" key="3">
    <source>
        <dbReference type="Proteomes" id="UP000070352"/>
    </source>
</evidence>
<dbReference type="SFLD" id="SFLDS00003">
    <property type="entry name" value="Haloacid_Dehalogenase"/>
    <property type="match status" value="1"/>
</dbReference>
<dbReference type="InterPro" id="IPR051540">
    <property type="entry name" value="S-2-haloacid_dehalogenase"/>
</dbReference>
<sequence length="240" mass="27718">MAKALLFDLDGTLLPMNTDQFIEQYMRALAPNVASFLDPKAFIKIIWESTNDMIKNTDHNLTNEQVFIDSFVKRTGIQQSDIWPTFVRFYEEEFPLLKIHTNPSPLSKEIVEIAKEQGRKVVIATNPVFPKAAIYERLKWLDLLDFPFDLVTVYEESHFCKPQPKYYLEILEKIGVEPQEAMMIGNDMQEDMIASKLGMPTFLVTDYLIDRGTLTYEVHQKGSLEELKEDIKAKKGVFAL</sequence>